<dbReference type="OrthoDB" id="9864761at2759"/>
<name>A0A9Q1B0U2_9SAUR</name>
<dbReference type="Pfam" id="PF13358">
    <property type="entry name" value="DDE_3"/>
    <property type="match status" value="1"/>
</dbReference>
<protein>
    <recommendedName>
        <fullName evidence="1">Tc1-like transposase DDE domain-containing protein</fullName>
    </recommendedName>
</protein>
<reference evidence="2" key="1">
    <citation type="journal article" date="2023" name="DNA Res.">
        <title>Chromosome-level genome assembly of Phrynocephalus forsythii using third-generation DNA sequencing and Hi-C analysis.</title>
        <authorList>
            <person name="Qi Y."/>
            <person name="Zhao W."/>
            <person name="Zhao Y."/>
            <person name="Niu C."/>
            <person name="Cao S."/>
            <person name="Zhang Y."/>
        </authorList>
    </citation>
    <scope>NUCLEOTIDE SEQUENCE</scope>
    <source>
        <tissue evidence="2">Muscle</tissue>
    </source>
</reference>
<organism evidence="2 3">
    <name type="scientific">Phrynocephalus forsythii</name>
    <dbReference type="NCBI Taxonomy" id="171643"/>
    <lineage>
        <taxon>Eukaryota</taxon>
        <taxon>Metazoa</taxon>
        <taxon>Chordata</taxon>
        <taxon>Craniata</taxon>
        <taxon>Vertebrata</taxon>
        <taxon>Euteleostomi</taxon>
        <taxon>Lepidosauria</taxon>
        <taxon>Squamata</taxon>
        <taxon>Bifurcata</taxon>
        <taxon>Unidentata</taxon>
        <taxon>Episquamata</taxon>
        <taxon>Toxicofera</taxon>
        <taxon>Iguania</taxon>
        <taxon>Acrodonta</taxon>
        <taxon>Agamidae</taxon>
        <taxon>Agaminae</taxon>
        <taxon>Phrynocephalus</taxon>
    </lineage>
</organism>
<dbReference type="EMBL" id="JAPFRF010000008">
    <property type="protein sequence ID" value="KAJ7324760.1"/>
    <property type="molecule type" value="Genomic_DNA"/>
</dbReference>
<sequence>MTSAGAGPLCFIKSRVNAAVYQEILEHFMLPSTDELYGDADFIVQQDLAPAHTAQSTKTWFNDHEVIVLDWPANSPDLNPLENLWGIAKRKMRDMRQNNAMELKAAIEAFWSSITPHQCHRLIASMPCHIEAVINAKGAQTKY</sequence>
<comment type="caution">
    <text evidence="2">The sequence shown here is derived from an EMBL/GenBank/DDBJ whole genome shotgun (WGS) entry which is preliminary data.</text>
</comment>
<evidence type="ECO:0000259" key="1">
    <source>
        <dbReference type="Pfam" id="PF13358"/>
    </source>
</evidence>
<keyword evidence="3" id="KW-1185">Reference proteome</keyword>
<dbReference type="PANTHER" id="PTHR23022:SF134">
    <property type="entry name" value="TRANSPOSABLE ELEMENT TC1 TRANSPOSASE"/>
    <property type="match status" value="1"/>
</dbReference>
<dbReference type="InterPro" id="IPR036397">
    <property type="entry name" value="RNaseH_sf"/>
</dbReference>
<feature type="domain" description="Tc1-like transposase DDE" evidence="1">
    <location>
        <begin position="4"/>
        <end position="97"/>
    </location>
</feature>
<dbReference type="GO" id="GO:0003676">
    <property type="term" value="F:nucleic acid binding"/>
    <property type="evidence" value="ECO:0007669"/>
    <property type="project" value="InterPro"/>
</dbReference>
<evidence type="ECO:0000313" key="3">
    <source>
        <dbReference type="Proteomes" id="UP001142489"/>
    </source>
</evidence>
<dbReference type="AlphaFoldDB" id="A0A9Q1B0U2"/>
<dbReference type="InterPro" id="IPR038717">
    <property type="entry name" value="Tc1-like_DDE_dom"/>
</dbReference>
<dbReference type="Gene3D" id="3.30.420.10">
    <property type="entry name" value="Ribonuclease H-like superfamily/Ribonuclease H"/>
    <property type="match status" value="1"/>
</dbReference>
<accession>A0A9Q1B0U2</accession>
<proteinExistence type="predicted"/>
<evidence type="ECO:0000313" key="2">
    <source>
        <dbReference type="EMBL" id="KAJ7324760.1"/>
    </source>
</evidence>
<dbReference type="Proteomes" id="UP001142489">
    <property type="component" value="Unassembled WGS sequence"/>
</dbReference>
<dbReference type="InterPro" id="IPR052338">
    <property type="entry name" value="Transposase_5"/>
</dbReference>
<gene>
    <name evidence="2" type="ORF">JRQ81_017780</name>
</gene>
<dbReference type="PANTHER" id="PTHR23022">
    <property type="entry name" value="TRANSPOSABLE ELEMENT-RELATED"/>
    <property type="match status" value="1"/>
</dbReference>